<protein>
    <submittedName>
        <fullName evidence="5">ABC transporter substrate-binding protein</fullName>
    </submittedName>
</protein>
<dbReference type="Gene3D" id="3.10.105.10">
    <property type="entry name" value="Dipeptide-binding Protein, Domain 3"/>
    <property type="match status" value="1"/>
</dbReference>
<dbReference type="Proteomes" id="UP000236416">
    <property type="component" value="Unassembled WGS sequence"/>
</dbReference>
<dbReference type="Gene3D" id="3.90.76.10">
    <property type="entry name" value="Dipeptide-binding Protein, Domain 1"/>
    <property type="match status" value="1"/>
</dbReference>
<keyword evidence="2 3" id="KW-0732">Signal</keyword>
<proteinExistence type="inferred from homology"/>
<dbReference type="GO" id="GO:0030288">
    <property type="term" value="C:outer membrane-bounded periplasmic space"/>
    <property type="evidence" value="ECO:0007669"/>
    <property type="project" value="TreeGrafter"/>
</dbReference>
<evidence type="ECO:0000313" key="5">
    <source>
        <dbReference type="EMBL" id="POA99665.1"/>
    </source>
</evidence>
<organism evidence="5 6">
    <name type="scientific">Chromobacterium sinusclupearum</name>
    <dbReference type="NCBI Taxonomy" id="2077146"/>
    <lineage>
        <taxon>Bacteria</taxon>
        <taxon>Pseudomonadati</taxon>
        <taxon>Pseudomonadota</taxon>
        <taxon>Betaproteobacteria</taxon>
        <taxon>Neisseriales</taxon>
        <taxon>Chromobacteriaceae</taxon>
        <taxon>Chromobacterium</taxon>
    </lineage>
</organism>
<dbReference type="InterPro" id="IPR000914">
    <property type="entry name" value="SBP_5_dom"/>
</dbReference>
<dbReference type="Pfam" id="PF00496">
    <property type="entry name" value="SBP_bac_5"/>
    <property type="match status" value="1"/>
</dbReference>
<sequence length="530" mass="59708">MLLPGPLRPFLLAALLGSALPGSALAAKPLVFCAEASPEGFDPALWDSATTYNITKPVFQGLVEFQRGGVTLRPGLAERWTVSVDGLEYTFKLRRGVHFHQTDYFTPQRDFSADDVVFTVNRWIRPELPFNQAFKTPLTGPDGYGLAKMIESVQKLDQHTVKIRLRERNATFLTFFAMGFAGMQSSEYAEQLLKAGKPQQINQLPIGTGPYRFKSYAKDSTIRYEANPQYWGHAQKTRSLVFAIVADPQVRIQKLKAGECQVAAAVRESDLDTLAADKRIKIASTGASNISYLAYNLKRPQFAKREVRVALDMAINRNALFKAMFPKGGAIQAINPYPPSIWSWNPKTRNEYNPAKAKALLAQAGYPNGFTVNLWALPVQRPTNPNGKLMAQMIQQDWAKIGVKTNIQSYEWGEYLKRAAAGEHDVYMSGLTSNSGDPDDFLWNSLSCSVSKGGQRFCNTEFDNLLQLGRQTTDQKQRTRYYLKAQEIFKYQRPWITIAHSRIYIPLRNNVQGFIMNPNGSFDFEDVWLK</sequence>
<feature type="domain" description="Solute-binding protein family 5" evidence="4">
    <location>
        <begin position="72"/>
        <end position="450"/>
    </location>
</feature>
<dbReference type="EMBL" id="PPTF01000019">
    <property type="protein sequence ID" value="POA99665.1"/>
    <property type="molecule type" value="Genomic_DNA"/>
</dbReference>
<feature type="signal peptide" evidence="3">
    <location>
        <begin position="1"/>
        <end position="26"/>
    </location>
</feature>
<dbReference type="GO" id="GO:1904680">
    <property type="term" value="F:peptide transmembrane transporter activity"/>
    <property type="evidence" value="ECO:0007669"/>
    <property type="project" value="TreeGrafter"/>
</dbReference>
<dbReference type="PIRSF" id="PIRSF002741">
    <property type="entry name" value="MppA"/>
    <property type="match status" value="1"/>
</dbReference>
<accession>A0A2K4MSC9</accession>
<dbReference type="GO" id="GO:0043190">
    <property type="term" value="C:ATP-binding cassette (ABC) transporter complex"/>
    <property type="evidence" value="ECO:0007669"/>
    <property type="project" value="InterPro"/>
</dbReference>
<feature type="chain" id="PRO_5014403830" evidence="3">
    <location>
        <begin position="27"/>
        <end position="530"/>
    </location>
</feature>
<evidence type="ECO:0000256" key="1">
    <source>
        <dbReference type="ARBA" id="ARBA00005695"/>
    </source>
</evidence>
<dbReference type="Gene3D" id="3.40.190.10">
    <property type="entry name" value="Periplasmic binding protein-like II"/>
    <property type="match status" value="1"/>
</dbReference>
<dbReference type="AlphaFoldDB" id="A0A2K4MSC9"/>
<dbReference type="SUPFAM" id="SSF53850">
    <property type="entry name" value="Periplasmic binding protein-like II"/>
    <property type="match status" value="1"/>
</dbReference>
<dbReference type="GO" id="GO:0042938">
    <property type="term" value="P:dipeptide transport"/>
    <property type="evidence" value="ECO:0007669"/>
    <property type="project" value="TreeGrafter"/>
</dbReference>
<dbReference type="RefSeq" id="WP_103318395.1">
    <property type="nucleotide sequence ID" value="NZ_PPTF01000019.1"/>
</dbReference>
<name>A0A2K4MSC9_9NEIS</name>
<gene>
    <name evidence="5" type="ORF">C2134_06210</name>
</gene>
<comment type="caution">
    <text evidence="5">The sequence shown here is derived from an EMBL/GenBank/DDBJ whole genome shotgun (WGS) entry which is preliminary data.</text>
</comment>
<evidence type="ECO:0000259" key="4">
    <source>
        <dbReference type="Pfam" id="PF00496"/>
    </source>
</evidence>
<reference evidence="5 6" key="1">
    <citation type="submission" date="2018-01" db="EMBL/GenBank/DDBJ databases">
        <title>Genomic Sequence of Chromobacterium MWU13-2610 from wild cranberry bogs within the Cape Cod National Seashore.</title>
        <authorList>
            <person name="O'Hara-Hanley K."/>
            <person name="Soby S."/>
            <person name="Harrison A."/>
        </authorList>
    </citation>
    <scope>NUCLEOTIDE SEQUENCE [LARGE SCALE GENOMIC DNA]</scope>
    <source>
        <strain evidence="5 6">MWU13-2610</strain>
    </source>
</reference>
<comment type="similarity">
    <text evidence="1">Belongs to the bacterial solute-binding protein 5 family.</text>
</comment>
<dbReference type="CDD" id="cd08493">
    <property type="entry name" value="PBP2_DppA_like"/>
    <property type="match status" value="1"/>
</dbReference>
<dbReference type="PANTHER" id="PTHR30290">
    <property type="entry name" value="PERIPLASMIC BINDING COMPONENT OF ABC TRANSPORTER"/>
    <property type="match status" value="1"/>
</dbReference>
<dbReference type="PANTHER" id="PTHR30290:SF38">
    <property type="entry name" value="D,D-DIPEPTIDE-BINDING PERIPLASMIC PROTEIN DDPA-RELATED"/>
    <property type="match status" value="1"/>
</dbReference>
<evidence type="ECO:0000256" key="3">
    <source>
        <dbReference type="SAM" id="SignalP"/>
    </source>
</evidence>
<evidence type="ECO:0000313" key="6">
    <source>
        <dbReference type="Proteomes" id="UP000236416"/>
    </source>
</evidence>
<keyword evidence="6" id="KW-1185">Reference proteome</keyword>
<dbReference type="InterPro" id="IPR039424">
    <property type="entry name" value="SBP_5"/>
</dbReference>
<evidence type="ECO:0000256" key="2">
    <source>
        <dbReference type="ARBA" id="ARBA00022729"/>
    </source>
</evidence>
<dbReference type="InterPro" id="IPR030678">
    <property type="entry name" value="Peptide/Ni-bd"/>
</dbReference>